<evidence type="ECO:0000313" key="3">
    <source>
        <dbReference type="EMBL" id="EFX05055.1"/>
    </source>
</evidence>
<protein>
    <recommendedName>
        <fullName evidence="2">Retrotransposon gag domain-containing protein</fullName>
    </recommendedName>
</protein>
<dbReference type="InParanoid" id="F0XBC4"/>
<evidence type="ECO:0000256" key="1">
    <source>
        <dbReference type="SAM" id="MobiDB-lite"/>
    </source>
</evidence>
<sequence>MSSETAFDISSTGVAPSTIHDGELSGQEDFDPCFSSVLSSDFEPVVCTPPSETETFETVQNGRAVPAPGAGVINLDVPTFDGTGFATDYLRGLKARSMLAGFTEKDDRDLIEHTLFVEGLKGSAKVWYKTEVTKEIRASWDGLKEAFATQFHEKTAHEEETERLVYEIVHFKRGPIESLRDFLLRADALMERIYTKDHERMLCRSLFSGLWEGGYESPIASIIREYLASRQLLDKSGQMVSKACTYSDMLYAFVYASR</sequence>
<dbReference type="OrthoDB" id="1752139at2759"/>
<dbReference type="RefSeq" id="XP_014174537.1">
    <property type="nucleotide sequence ID" value="XM_014319062.1"/>
</dbReference>
<evidence type="ECO:0000313" key="4">
    <source>
        <dbReference type="Proteomes" id="UP000007796"/>
    </source>
</evidence>
<keyword evidence="4" id="KW-1185">Reference proteome</keyword>
<feature type="domain" description="Retrotransposon gag" evidence="2">
    <location>
        <begin position="115"/>
        <end position="211"/>
    </location>
</feature>
<proteinExistence type="predicted"/>
<dbReference type="Pfam" id="PF03732">
    <property type="entry name" value="Retrotrans_gag"/>
    <property type="match status" value="1"/>
</dbReference>
<dbReference type="InterPro" id="IPR005162">
    <property type="entry name" value="Retrotrans_gag_dom"/>
</dbReference>
<feature type="compositionally biased region" description="Polar residues" evidence="1">
    <location>
        <begin position="1"/>
        <end position="15"/>
    </location>
</feature>
<dbReference type="Proteomes" id="UP000007796">
    <property type="component" value="Unassembled WGS sequence"/>
</dbReference>
<gene>
    <name evidence="3" type="ORF">CMQ_5317</name>
</gene>
<name>F0XBC4_GROCL</name>
<dbReference type="GeneID" id="25978626"/>
<feature type="region of interest" description="Disordered" evidence="1">
    <location>
        <begin position="1"/>
        <end position="22"/>
    </location>
</feature>
<dbReference type="AlphaFoldDB" id="F0XBC4"/>
<reference evidence="3 4" key="1">
    <citation type="journal article" date="2011" name="Proc. Natl. Acad. Sci. U.S.A.">
        <title>Genome and transcriptome analyses of the mountain pine beetle-fungal symbiont Grosmannia clavigera, a lodgepole pine pathogen.</title>
        <authorList>
            <person name="DiGuistini S."/>
            <person name="Wang Y."/>
            <person name="Liao N.Y."/>
            <person name="Taylor G."/>
            <person name="Tanguay P."/>
            <person name="Feau N."/>
            <person name="Henrissat B."/>
            <person name="Chan S.K."/>
            <person name="Hesse-Orce U."/>
            <person name="Alamouti S.M."/>
            <person name="Tsui C.K.M."/>
            <person name="Docking R.T."/>
            <person name="Levasseur A."/>
            <person name="Haridas S."/>
            <person name="Robertson G."/>
            <person name="Birol I."/>
            <person name="Holt R.A."/>
            <person name="Marra M.A."/>
            <person name="Hamelin R.C."/>
            <person name="Hirst M."/>
            <person name="Jones S.J.M."/>
            <person name="Bohlmann J."/>
            <person name="Breuil C."/>
        </authorList>
    </citation>
    <scope>NUCLEOTIDE SEQUENCE [LARGE SCALE GENOMIC DNA]</scope>
    <source>
        <strain evidence="4">kw1407 / UAMH 11150</strain>
    </source>
</reference>
<accession>F0XBC4</accession>
<dbReference type="PANTHER" id="PTHR33223">
    <property type="entry name" value="CCHC-TYPE DOMAIN-CONTAINING PROTEIN"/>
    <property type="match status" value="1"/>
</dbReference>
<dbReference type="eggNOG" id="ENOG502T4YM">
    <property type="taxonomic scope" value="Eukaryota"/>
</dbReference>
<dbReference type="HOGENOM" id="CLU_1077899_0_0_1"/>
<dbReference type="PANTHER" id="PTHR33223:SF6">
    <property type="entry name" value="CCHC-TYPE DOMAIN-CONTAINING PROTEIN"/>
    <property type="match status" value="1"/>
</dbReference>
<dbReference type="EMBL" id="GL629756">
    <property type="protein sequence ID" value="EFX05055.1"/>
    <property type="molecule type" value="Genomic_DNA"/>
</dbReference>
<organism evidence="4">
    <name type="scientific">Grosmannia clavigera (strain kw1407 / UAMH 11150)</name>
    <name type="common">Blue stain fungus</name>
    <name type="synonym">Graphiocladiella clavigera</name>
    <dbReference type="NCBI Taxonomy" id="655863"/>
    <lineage>
        <taxon>Eukaryota</taxon>
        <taxon>Fungi</taxon>
        <taxon>Dikarya</taxon>
        <taxon>Ascomycota</taxon>
        <taxon>Pezizomycotina</taxon>
        <taxon>Sordariomycetes</taxon>
        <taxon>Sordariomycetidae</taxon>
        <taxon>Ophiostomatales</taxon>
        <taxon>Ophiostomataceae</taxon>
        <taxon>Leptographium</taxon>
    </lineage>
</organism>
<evidence type="ECO:0000259" key="2">
    <source>
        <dbReference type="Pfam" id="PF03732"/>
    </source>
</evidence>